<dbReference type="Proteomes" id="UP000006247">
    <property type="component" value="Unassembled WGS sequence"/>
</dbReference>
<name>C0E0U7_9CORY</name>
<dbReference type="EMBL" id="ACEB01000006">
    <property type="protein sequence ID" value="EEG27745.1"/>
    <property type="molecule type" value="Genomic_DNA"/>
</dbReference>
<organism evidence="1 2">
    <name type="scientific">Corynebacterium matruchotii ATCC 33806</name>
    <dbReference type="NCBI Taxonomy" id="566549"/>
    <lineage>
        <taxon>Bacteria</taxon>
        <taxon>Bacillati</taxon>
        <taxon>Actinomycetota</taxon>
        <taxon>Actinomycetes</taxon>
        <taxon>Mycobacteriales</taxon>
        <taxon>Corynebacteriaceae</taxon>
        <taxon>Corynebacterium</taxon>
    </lineage>
</organism>
<reference evidence="1 2" key="1">
    <citation type="submission" date="2009-01" db="EMBL/GenBank/DDBJ databases">
        <authorList>
            <person name="Fulton L."/>
            <person name="Clifton S."/>
            <person name="Chinwalla A.T."/>
            <person name="Mitreva M."/>
            <person name="Sodergren E."/>
            <person name="Weinstock G."/>
            <person name="Clifton S."/>
            <person name="Dooling D.J."/>
            <person name="Fulton B."/>
            <person name="Minx P."/>
            <person name="Pepin K.H."/>
            <person name="Johnson M."/>
            <person name="Bhonagiri V."/>
            <person name="Nash W.E."/>
            <person name="Mardis E.R."/>
            <person name="Wilson R.K."/>
        </authorList>
    </citation>
    <scope>NUCLEOTIDE SEQUENCE [LARGE SCALE GENOMIC DNA]</scope>
    <source>
        <strain evidence="1 2">ATCC 33806</strain>
    </source>
</reference>
<proteinExistence type="predicted"/>
<accession>C0E0U7</accession>
<dbReference type="AlphaFoldDB" id="C0E0U7"/>
<evidence type="ECO:0000313" key="2">
    <source>
        <dbReference type="Proteomes" id="UP000006247"/>
    </source>
</evidence>
<dbReference type="HOGENOM" id="CLU_2971758_0_0_11"/>
<evidence type="ECO:0000313" key="1">
    <source>
        <dbReference type="EMBL" id="EEG27745.1"/>
    </source>
</evidence>
<comment type="caution">
    <text evidence="1">The sequence shown here is derived from an EMBL/GenBank/DDBJ whole genome shotgun (WGS) entry which is preliminary data.</text>
</comment>
<gene>
    <name evidence="1" type="ORF">CORMATOL_00597</name>
</gene>
<protein>
    <submittedName>
        <fullName evidence="1">Uncharacterized protein</fullName>
    </submittedName>
</protein>
<sequence length="58" mass="6379">MATRALSVEISIKTSTATTCSIYSELEFVAAEHYLISTPPLLPPATAYYRLSATRRSK</sequence>